<dbReference type="Gene3D" id="3.40.720.10">
    <property type="entry name" value="Alkaline Phosphatase, subunit A"/>
    <property type="match status" value="1"/>
</dbReference>
<dbReference type="GO" id="GO:0005737">
    <property type="term" value="C:cytoplasm"/>
    <property type="evidence" value="ECO:0007669"/>
    <property type="project" value="InterPro"/>
</dbReference>
<feature type="domain" description="BPG-independent PGAM N-terminal" evidence="17">
    <location>
        <begin position="88"/>
        <end position="292"/>
    </location>
</feature>
<feature type="binding site" evidence="14">
    <location>
        <begin position="262"/>
        <end position="265"/>
    </location>
    <ligand>
        <name>substrate</name>
    </ligand>
</feature>
<dbReference type="Gene3D" id="3.40.1450.10">
    <property type="entry name" value="BPG-independent phosphoglycerate mutase, domain B"/>
    <property type="match status" value="1"/>
</dbReference>
<comment type="similarity">
    <text evidence="5">Belongs to the BPG-independent phosphoglycerate mutase family.</text>
</comment>
<dbReference type="PANTHER" id="PTHR31637">
    <property type="entry name" value="2,3-BISPHOSPHOGLYCERATE-INDEPENDENT PHOSPHOGLYCERATE MUTASE"/>
    <property type="match status" value="1"/>
</dbReference>
<evidence type="ECO:0000256" key="3">
    <source>
        <dbReference type="ARBA" id="ARBA00002315"/>
    </source>
</evidence>
<dbReference type="AlphaFoldDB" id="A0A9N8VXZ3"/>
<feature type="binding site" evidence="15">
    <location>
        <position position="438"/>
    </location>
    <ligand>
        <name>Mn(2+)</name>
        <dbReference type="ChEBI" id="CHEBI:29035"/>
        <label>2</label>
    </ligand>
</feature>
<dbReference type="Pfam" id="PF06415">
    <property type="entry name" value="iPGM_N"/>
    <property type="match status" value="1"/>
</dbReference>
<keyword evidence="19" id="KW-1185">Reference proteome</keyword>
<feature type="binding site" evidence="15">
    <location>
        <position position="68"/>
    </location>
    <ligand>
        <name>Mn(2+)</name>
        <dbReference type="ChEBI" id="CHEBI:29035"/>
        <label>2</label>
    </ligand>
</feature>
<keyword evidence="10" id="KW-0413">Isomerase</keyword>
<evidence type="ECO:0000256" key="1">
    <source>
        <dbReference type="ARBA" id="ARBA00000370"/>
    </source>
</evidence>
<feature type="binding site" evidence="14">
    <location>
        <position position="197"/>
    </location>
    <ligand>
        <name>substrate</name>
    </ligand>
</feature>
<evidence type="ECO:0000313" key="18">
    <source>
        <dbReference type="EMBL" id="CAG8466477.1"/>
    </source>
</evidence>
<feature type="binding site" evidence="14">
    <location>
        <position position="129"/>
    </location>
    <ligand>
        <name>substrate</name>
    </ligand>
</feature>
<evidence type="ECO:0000256" key="10">
    <source>
        <dbReference type="ARBA" id="ARBA00023235"/>
    </source>
</evidence>
<evidence type="ECO:0000313" key="19">
    <source>
        <dbReference type="Proteomes" id="UP000789831"/>
    </source>
</evidence>
<name>A0A9N8VXZ3_9GLOM</name>
<evidence type="ECO:0000256" key="11">
    <source>
        <dbReference type="ARBA" id="ARBA00071648"/>
    </source>
</evidence>
<keyword evidence="8" id="KW-0324">Glycolysis</keyword>
<proteinExistence type="inferred from homology"/>
<feature type="binding site" evidence="15">
    <location>
        <position position="455"/>
    </location>
    <ligand>
        <name>Mn(2+)</name>
        <dbReference type="ChEBI" id="CHEBI:29035"/>
        <label>1</label>
    </ligand>
</feature>
<feature type="binding site" evidence="14">
    <location>
        <begin position="159"/>
        <end position="160"/>
    </location>
    <ligand>
        <name>substrate</name>
    </ligand>
</feature>
<comment type="catalytic activity">
    <reaction evidence="1">
        <text>(2R)-2-phosphoglycerate = (2R)-3-phosphoglycerate</text>
        <dbReference type="Rhea" id="RHEA:15901"/>
        <dbReference type="ChEBI" id="CHEBI:58272"/>
        <dbReference type="ChEBI" id="CHEBI:58289"/>
        <dbReference type="EC" id="5.4.2.12"/>
    </reaction>
</comment>
<sequence length="506" mass="56320">MAVAQLKAKACLICIDGWGIADADHIDGNAIHAANTPWMDKLAKEYPYTTLKAHGSSVGLPDGLMGNSEVGHLNIGAGRVVYQDIVRIDLAVKNKAFVKIDNIARSFDHAKNGNGRIHFLGLVSDGGVHSHINHLYHLLESAKNYGVPKAYVHFFGDGRDTNPRSSNKYLEKLQNYINDINYGEVATIVGRYYAMDRDKRWERVKIAFDALTLGVGEKSRNPLSTIEERFGKDETDEFLKPIIVSDEGRIRDGDTLFFFNYRADRMRQIVQTFGISPPPFEADDITCMTKYKSEYSFPAAFPSQIMDNVLAEWLGKNKIPQCHCAETEKYAHVTFFFNGGVEKQFDLEHRELIPSPKVATYDLKPEMSAAGIADKMIEQISSGKFPFVMCNFANPDMVGHTGVYKMTVKAVEVTDECIGRIYEACETHGYTLFVTSDHGNAEQMEDDKGNPHTAHTCNPVPFIMTSKTYKFVENADGALCSVAPTILDVLGLEIPKEMDGGSLLTK</sequence>
<dbReference type="EC" id="5.4.2.12" evidence="6"/>
<dbReference type="GO" id="GO:0006007">
    <property type="term" value="P:glucose catabolic process"/>
    <property type="evidence" value="ECO:0007669"/>
    <property type="project" value="InterPro"/>
</dbReference>
<dbReference type="GO" id="GO:0006096">
    <property type="term" value="P:glycolytic process"/>
    <property type="evidence" value="ECO:0007669"/>
    <property type="project" value="UniProtKB-KW"/>
</dbReference>
<comment type="caution">
    <text evidence="18">The sequence shown here is derived from an EMBL/GenBank/DDBJ whole genome shotgun (WGS) entry which is preliminary data.</text>
</comment>
<evidence type="ECO:0000256" key="4">
    <source>
        <dbReference type="ARBA" id="ARBA00004798"/>
    </source>
</evidence>
<dbReference type="Proteomes" id="UP000789831">
    <property type="component" value="Unassembled WGS sequence"/>
</dbReference>
<accession>A0A9N8VXZ3</accession>
<evidence type="ECO:0000256" key="7">
    <source>
        <dbReference type="ARBA" id="ARBA00022723"/>
    </source>
</evidence>
<feature type="domain" description="Metalloenzyme" evidence="16">
    <location>
        <begin position="9"/>
        <end position="493"/>
    </location>
</feature>
<keyword evidence="9 15" id="KW-0464">Manganese</keyword>
<dbReference type="InterPro" id="IPR006124">
    <property type="entry name" value="Metalloenzyme"/>
</dbReference>
<feature type="binding site" evidence="15">
    <location>
        <position position="437"/>
    </location>
    <ligand>
        <name>Mn(2+)</name>
        <dbReference type="ChEBI" id="CHEBI:29035"/>
        <label>2</label>
    </ligand>
</feature>
<evidence type="ECO:0000256" key="2">
    <source>
        <dbReference type="ARBA" id="ARBA00001936"/>
    </source>
</evidence>
<evidence type="ECO:0000259" key="16">
    <source>
        <dbReference type="Pfam" id="PF01676"/>
    </source>
</evidence>
<dbReference type="FunFam" id="3.40.1450.10:FF:000001">
    <property type="entry name" value="2,3-bisphosphoglycerate-independent phosphoglycerate mutase"/>
    <property type="match status" value="1"/>
</dbReference>
<dbReference type="HAMAP" id="MF_01038">
    <property type="entry name" value="GpmI"/>
    <property type="match status" value="1"/>
</dbReference>
<evidence type="ECO:0000256" key="6">
    <source>
        <dbReference type="ARBA" id="ARBA00012026"/>
    </source>
</evidence>
<organism evidence="18 19">
    <name type="scientific">Ambispora gerdemannii</name>
    <dbReference type="NCBI Taxonomy" id="144530"/>
    <lineage>
        <taxon>Eukaryota</taxon>
        <taxon>Fungi</taxon>
        <taxon>Fungi incertae sedis</taxon>
        <taxon>Mucoromycota</taxon>
        <taxon>Glomeromycotina</taxon>
        <taxon>Glomeromycetes</taxon>
        <taxon>Archaeosporales</taxon>
        <taxon>Ambisporaceae</taxon>
        <taxon>Ambispora</taxon>
    </lineage>
</organism>
<evidence type="ECO:0000256" key="15">
    <source>
        <dbReference type="PIRSR" id="PIRSR001492-3"/>
    </source>
</evidence>
<feature type="active site" description="Phosphoserine intermediate" evidence="13">
    <location>
        <position position="68"/>
    </location>
</feature>
<evidence type="ECO:0000256" key="5">
    <source>
        <dbReference type="ARBA" id="ARBA00008819"/>
    </source>
</evidence>
<keyword evidence="7 15" id="KW-0479">Metal-binding</keyword>
<dbReference type="GO" id="GO:0030145">
    <property type="term" value="F:manganese ion binding"/>
    <property type="evidence" value="ECO:0007669"/>
    <property type="project" value="InterPro"/>
</dbReference>
<evidence type="ECO:0000259" key="17">
    <source>
        <dbReference type="Pfam" id="PF06415"/>
    </source>
</evidence>
<feature type="binding site" evidence="15">
    <location>
        <position position="16"/>
    </location>
    <ligand>
        <name>Mn(2+)</name>
        <dbReference type="ChEBI" id="CHEBI:29035"/>
        <label>2</label>
    </ligand>
</feature>
<dbReference type="InterPro" id="IPR036646">
    <property type="entry name" value="PGAM_B_sf"/>
</dbReference>
<evidence type="ECO:0000256" key="12">
    <source>
        <dbReference type="ARBA" id="ARBA00083354"/>
    </source>
</evidence>
<evidence type="ECO:0000256" key="14">
    <source>
        <dbReference type="PIRSR" id="PIRSR001492-2"/>
    </source>
</evidence>
<feature type="binding site" evidence="14">
    <location>
        <position position="191"/>
    </location>
    <ligand>
        <name>substrate</name>
    </ligand>
</feature>
<dbReference type="PIRSF" id="PIRSF001492">
    <property type="entry name" value="IPGAM"/>
    <property type="match status" value="1"/>
</dbReference>
<dbReference type="Pfam" id="PF01676">
    <property type="entry name" value="Metalloenzyme"/>
    <property type="match status" value="1"/>
</dbReference>
<dbReference type="SUPFAM" id="SSF64158">
    <property type="entry name" value="2,3-Bisphosphoglycerate-independent phosphoglycerate mutase, substrate-binding domain"/>
    <property type="match status" value="1"/>
</dbReference>
<feature type="binding site" evidence="15">
    <location>
        <position position="400"/>
    </location>
    <ligand>
        <name>Mn(2+)</name>
        <dbReference type="ChEBI" id="CHEBI:29035"/>
        <label>1</label>
    </ligand>
</feature>
<dbReference type="PANTHER" id="PTHR31637:SF0">
    <property type="entry name" value="2,3-BISPHOSPHOGLYCERATE-INDEPENDENT PHOSPHOGLYCERATE MUTASE"/>
    <property type="match status" value="1"/>
</dbReference>
<evidence type="ECO:0000256" key="13">
    <source>
        <dbReference type="PIRSR" id="PIRSR001492-1"/>
    </source>
</evidence>
<protein>
    <recommendedName>
        <fullName evidence="11">2,3-bisphosphoglycerate-independent phosphoglycerate mutase</fullName>
        <ecNumber evidence="6">5.4.2.12</ecNumber>
    </recommendedName>
    <alternativeName>
        <fullName evidence="12">Cofactor-independent phosphoglycerate mutase homolog</fullName>
    </alternativeName>
</protein>
<evidence type="ECO:0000256" key="9">
    <source>
        <dbReference type="ARBA" id="ARBA00023211"/>
    </source>
</evidence>
<dbReference type="OrthoDB" id="1886626at2759"/>
<dbReference type="FunFam" id="3.40.720.10:FF:000001">
    <property type="entry name" value="2,3-bisphosphoglycerate-independent phosphoglycerate mutase"/>
    <property type="match status" value="1"/>
</dbReference>
<comment type="cofactor">
    <cofactor evidence="2">
        <name>Mn(2+)</name>
        <dbReference type="ChEBI" id="CHEBI:29035"/>
    </cofactor>
</comment>
<dbReference type="GO" id="GO:0004619">
    <property type="term" value="F:phosphoglycerate mutase activity"/>
    <property type="evidence" value="ECO:0007669"/>
    <property type="project" value="UniProtKB-EC"/>
</dbReference>
<dbReference type="InterPro" id="IPR011258">
    <property type="entry name" value="BPG-indep_PGM_N"/>
</dbReference>
<evidence type="ECO:0000256" key="8">
    <source>
        <dbReference type="ARBA" id="ARBA00023152"/>
    </source>
</evidence>
<feature type="binding site" evidence="15">
    <location>
        <position position="396"/>
    </location>
    <ligand>
        <name>Mn(2+)</name>
        <dbReference type="ChEBI" id="CHEBI:29035"/>
        <label>1</label>
    </ligand>
</feature>
<dbReference type="CDD" id="cd16010">
    <property type="entry name" value="iPGM"/>
    <property type="match status" value="1"/>
</dbReference>
<comment type="pathway">
    <text evidence="4">Carbohydrate degradation; glycolysis; pyruvate from D-glyceraldehyde 3-phosphate: step 3/5.</text>
</comment>
<dbReference type="NCBIfam" id="TIGR01307">
    <property type="entry name" value="pgm_bpd_ind"/>
    <property type="match status" value="1"/>
</dbReference>
<comment type="function">
    <text evidence="3">Catalyzes the interconversion of 2-phosphoglycerate and 3-phosphoglycerate.</text>
</comment>
<reference evidence="18" key="1">
    <citation type="submission" date="2021-06" db="EMBL/GenBank/DDBJ databases">
        <authorList>
            <person name="Kallberg Y."/>
            <person name="Tangrot J."/>
            <person name="Rosling A."/>
        </authorList>
    </citation>
    <scope>NUCLEOTIDE SEQUENCE</scope>
    <source>
        <strain evidence="18">MT106</strain>
    </source>
</reference>
<dbReference type="EMBL" id="CAJVPL010000213">
    <property type="protein sequence ID" value="CAG8466477.1"/>
    <property type="molecule type" value="Genomic_DNA"/>
</dbReference>
<gene>
    <name evidence="18" type="ORF">AGERDE_LOCUS2518</name>
</gene>
<feature type="binding site" evidence="14">
    <location>
        <position position="329"/>
    </location>
    <ligand>
        <name>substrate</name>
    </ligand>
</feature>
<dbReference type="InterPro" id="IPR005995">
    <property type="entry name" value="Pgm_bpd_ind"/>
</dbReference>
<dbReference type="InterPro" id="IPR017850">
    <property type="entry name" value="Alkaline_phosphatase_core_sf"/>
</dbReference>
<dbReference type="SUPFAM" id="SSF53649">
    <property type="entry name" value="Alkaline phosphatase-like"/>
    <property type="match status" value="1"/>
</dbReference>